<keyword evidence="3" id="KW-1185">Reference proteome</keyword>
<dbReference type="AlphaFoldDB" id="A0A6A5R059"/>
<evidence type="ECO:0000313" key="3">
    <source>
        <dbReference type="Proteomes" id="UP000800096"/>
    </source>
</evidence>
<gene>
    <name evidence="2" type="ORF">BDU57DRAFT_510250</name>
</gene>
<organism evidence="2 3">
    <name type="scientific">Ampelomyces quisqualis</name>
    <name type="common">Powdery mildew agent</name>
    <dbReference type="NCBI Taxonomy" id="50730"/>
    <lineage>
        <taxon>Eukaryota</taxon>
        <taxon>Fungi</taxon>
        <taxon>Dikarya</taxon>
        <taxon>Ascomycota</taxon>
        <taxon>Pezizomycotina</taxon>
        <taxon>Dothideomycetes</taxon>
        <taxon>Pleosporomycetidae</taxon>
        <taxon>Pleosporales</taxon>
        <taxon>Pleosporineae</taxon>
        <taxon>Phaeosphaeriaceae</taxon>
        <taxon>Ampelomyces</taxon>
    </lineage>
</organism>
<evidence type="ECO:0000313" key="2">
    <source>
        <dbReference type="EMBL" id="KAF1921441.1"/>
    </source>
</evidence>
<dbReference type="Proteomes" id="UP000800096">
    <property type="component" value="Unassembled WGS sequence"/>
</dbReference>
<keyword evidence="1" id="KW-0472">Membrane</keyword>
<evidence type="ECO:0000256" key="1">
    <source>
        <dbReference type="SAM" id="Phobius"/>
    </source>
</evidence>
<keyword evidence="1" id="KW-0812">Transmembrane</keyword>
<protein>
    <submittedName>
        <fullName evidence="2">Uncharacterized protein</fullName>
    </submittedName>
</protein>
<sequence length="156" mass="16949">MEILFFFSSFDEGSRAGRVCCAFCVSSMRVELVRDWACVGSWCDSYAYILSKAGGGLLPCEAMSAFTGGIGAPRAYGTVCTLPWVHASAKHKWCGHVVPVGSCWEYQICAFPSLYGERVVALLLVVARMSCSFSLSIFSPIILLTIGQLFCLMCVV</sequence>
<keyword evidence="1" id="KW-1133">Transmembrane helix</keyword>
<reference evidence="2" key="1">
    <citation type="journal article" date="2020" name="Stud. Mycol.">
        <title>101 Dothideomycetes genomes: a test case for predicting lifestyles and emergence of pathogens.</title>
        <authorList>
            <person name="Haridas S."/>
            <person name="Albert R."/>
            <person name="Binder M."/>
            <person name="Bloem J."/>
            <person name="Labutti K."/>
            <person name="Salamov A."/>
            <person name="Andreopoulos B."/>
            <person name="Baker S."/>
            <person name="Barry K."/>
            <person name="Bills G."/>
            <person name="Bluhm B."/>
            <person name="Cannon C."/>
            <person name="Castanera R."/>
            <person name="Culley D."/>
            <person name="Daum C."/>
            <person name="Ezra D."/>
            <person name="Gonzalez J."/>
            <person name="Henrissat B."/>
            <person name="Kuo A."/>
            <person name="Liang C."/>
            <person name="Lipzen A."/>
            <person name="Lutzoni F."/>
            <person name="Magnuson J."/>
            <person name="Mondo S."/>
            <person name="Nolan M."/>
            <person name="Ohm R."/>
            <person name="Pangilinan J."/>
            <person name="Park H.-J."/>
            <person name="Ramirez L."/>
            <person name="Alfaro M."/>
            <person name="Sun H."/>
            <person name="Tritt A."/>
            <person name="Yoshinaga Y."/>
            <person name="Zwiers L.-H."/>
            <person name="Turgeon B."/>
            <person name="Goodwin S."/>
            <person name="Spatafora J."/>
            <person name="Crous P."/>
            <person name="Grigoriev I."/>
        </authorList>
    </citation>
    <scope>NUCLEOTIDE SEQUENCE</scope>
    <source>
        <strain evidence="2">HMLAC05119</strain>
    </source>
</reference>
<dbReference type="EMBL" id="ML979132">
    <property type="protein sequence ID" value="KAF1921441.1"/>
    <property type="molecule type" value="Genomic_DNA"/>
</dbReference>
<accession>A0A6A5R059</accession>
<proteinExistence type="predicted"/>
<name>A0A6A5R059_AMPQU</name>
<feature type="transmembrane region" description="Helical" evidence="1">
    <location>
        <begin position="133"/>
        <end position="155"/>
    </location>
</feature>